<dbReference type="SUPFAM" id="SSF53448">
    <property type="entry name" value="Nucleotide-diphospho-sugar transferases"/>
    <property type="match status" value="1"/>
</dbReference>
<comment type="caution">
    <text evidence="2">The sequence shown here is derived from an EMBL/GenBank/DDBJ whole genome shotgun (WGS) entry which is preliminary data.</text>
</comment>
<keyword evidence="3" id="KW-1185">Reference proteome</keyword>
<dbReference type="PANTHER" id="PTHR22916">
    <property type="entry name" value="GLYCOSYLTRANSFERASE"/>
    <property type="match status" value="1"/>
</dbReference>
<sequence length="294" mass="34537">MVFCKVLSIVVPHYNFKNEALFTELEQQCLNLHLNFEIIIIDDASIPTQKTYLQQFKKANFKIILLEKNIGRAAIRNLLAAEASYPFLLFLDGDSYITNPNFIINYINFHHQNPDVDIICGLRNYPEKIKKEKALHHYYGIKTEIFAAKEAFHSNNFFIKKEVFKDTKFDESLSQYGYEDVLFGLMAKTKGYTIKNLYNPVIHLQLKTNKEFITDTDAALKNLAQLMKQPRYENLLKEIPLVCYYLKLKKTSLLGLFKNLKPYLRKSLEQENPNFLSLKKLQFYKLLQLDYFLS</sequence>
<dbReference type="InterPro" id="IPR001173">
    <property type="entry name" value="Glyco_trans_2-like"/>
</dbReference>
<proteinExistence type="predicted"/>
<feature type="domain" description="Glycosyltransferase 2-like" evidence="1">
    <location>
        <begin position="8"/>
        <end position="146"/>
    </location>
</feature>
<protein>
    <submittedName>
        <fullName evidence="2">Glycosyltransferase</fullName>
    </submittedName>
</protein>
<dbReference type="Gene3D" id="3.90.550.10">
    <property type="entry name" value="Spore Coat Polysaccharide Biosynthesis Protein SpsA, Chain A"/>
    <property type="match status" value="1"/>
</dbReference>
<dbReference type="Proteomes" id="UP000462931">
    <property type="component" value="Unassembled WGS sequence"/>
</dbReference>
<reference evidence="2 3" key="1">
    <citation type="submission" date="2019-11" db="EMBL/GenBank/DDBJ databases">
        <authorList>
            <person name="Cheng Q."/>
            <person name="Yang Z."/>
        </authorList>
    </citation>
    <scope>NUCLEOTIDE SEQUENCE [LARGE SCALE GENOMIC DNA]</scope>
    <source>
        <strain evidence="2 3">HX-22-1</strain>
    </source>
</reference>
<dbReference type="CDD" id="cd00761">
    <property type="entry name" value="Glyco_tranf_GTA_type"/>
    <property type="match status" value="1"/>
</dbReference>
<accession>A0A7K0FLN8</accession>
<dbReference type="AlphaFoldDB" id="A0A7K0FLN8"/>
<organism evidence="2 3">
    <name type="scientific">Pedobacter puniceum</name>
    <dbReference type="NCBI Taxonomy" id="2666136"/>
    <lineage>
        <taxon>Bacteria</taxon>
        <taxon>Pseudomonadati</taxon>
        <taxon>Bacteroidota</taxon>
        <taxon>Sphingobacteriia</taxon>
        <taxon>Sphingobacteriales</taxon>
        <taxon>Sphingobacteriaceae</taxon>
        <taxon>Pedobacter</taxon>
    </lineage>
</organism>
<dbReference type="EMBL" id="WKJI01000001">
    <property type="protein sequence ID" value="MRX46150.1"/>
    <property type="molecule type" value="Genomic_DNA"/>
</dbReference>
<keyword evidence="2" id="KW-0808">Transferase</keyword>
<evidence type="ECO:0000313" key="3">
    <source>
        <dbReference type="Proteomes" id="UP000462931"/>
    </source>
</evidence>
<dbReference type="InterPro" id="IPR029044">
    <property type="entry name" value="Nucleotide-diphossugar_trans"/>
</dbReference>
<evidence type="ECO:0000259" key="1">
    <source>
        <dbReference type="Pfam" id="PF00535"/>
    </source>
</evidence>
<dbReference type="Pfam" id="PF00535">
    <property type="entry name" value="Glycos_transf_2"/>
    <property type="match status" value="1"/>
</dbReference>
<evidence type="ECO:0000313" key="2">
    <source>
        <dbReference type="EMBL" id="MRX46150.1"/>
    </source>
</evidence>
<name>A0A7K0FLN8_9SPHI</name>
<dbReference type="GO" id="GO:0016758">
    <property type="term" value="F:hexosyltransferase activity"/>
    <property type="evidence" value="ECO:0007669"/>
    <property type="project" value="UniProtKB-ARBA"/>
</dbReference>
<gene>
    <name evidence="2" type="ORF">GJJ64_03015</name>
</gene>
<dbReference type="PANTHER" id="PTHR22916:SF3">
    <property type="entry name" value="UDP-GLCNAC:BETAGAL BETA-1,3-N-ACETYLGLUCOSAMINYLTRANSFERASE-LIKE PROTEIN 1"/>
    <property type="match status" value="1"/>
</dbReference>